<name>A0A087U6Y1_STEMI</name>
<dbReference type="InterPro" id="IPR001846">
    <property type="entry name" value="VWF_type-D"/>
</dbReference>
<dbReference type="InterPro" id="IPR035976">
    <property type="entry name" value="Sushi/SCR/CCP_sf"/>
</dbReference>
<dbReference type="PROSITE" id="PS00022">
    <property type="entry name" value="EGF_1"/>
    <property type="match status" value="1"/>
</dbReference>
<dbReference type="EMBL" id="KK118504">
    <property type="protein sequence ID" value="KFM73120.1"/>
    <property type="molecule type" value="Genomic_DNA"/>
</dbReference>
<dbReference type="Gene3D" id="2.10.25.10">
    <property type="entry name" value="Laminin"/>
    <property type="match status" value="1"/>
</dbReference>
<evidence type="ECO:0000256" key="3">
    <source>
        <dbReference type="PROSITE-ProRule" id="PRU00076"/>
    </source>
</evidence>
<proteinExistence type="predicted"/>
<keyword evidence="10" id="KW-1185">Reference proteome</keyword>
<dbReference type="SUPFAM" id="SSF57196">
    <property type="entry name" value="EGF/Laminin"/>
    <property type="match status" value="1"/>
</dbReference>
<keyword evidence="4" id="KW-0768">Sushi</keyword>
<dbReference type="PROSITE" id="PS50923">
    <property type="entry name" value="SUSHI"/>
    <property type="match status" value="1"/>
</dbReference>
<feature type="signal peptide" evidence="5">
    <location>
        <begin position="1"/>
        <end position="29"/>
    </location>
</feature>
<dbReference type="OMA" id="GETHIVP"/>
<evidence type="ECO:0000313" key="10">
    <source>
        <dbReference type="Proteomes" id="UP000054359"/>
    </source>
</evidence>
<protein>
    <submittedName>
        <fullName evidence="9">Mucin-5AC</fullName>
    </submittedName>
</protein>
<keyword evidence="1 3" id="KW-1015">Disulfide bond</keyword>
<feature type="disulfide bond" evidence="3">
    <location>
        <begin position="119"/>
        <end position="129"/>
    </location>
</feature>
<dbReference type="PANTHER" id="PTHR11339">
    <property type="entry name" value="EXTRACELLULAR MATRIX GLYCOPROTEIN RELATED"/>
    <property type="match status" value="1"/>
</dbReference>
<dbReference type="Pfam" id="PF00084">
    <property type="entry name" value="Sushi"/>
    <property type="match status" value="1"/>
</dbReference>
<feature type="domain" description="Sushi" evidence="7">
    <location>
        <begin position="51"/>
        <end position="117"/>
    </location>
</feature>
<dbReference type="InterPro" id="IPR000436">
    <property type="entry name" value="Sushi_SCR_CCP_dom"/>
</dbReference>
<dbReference type="Proteomes" id="UP000054359">
    <property type="component" value="Unassembled WGS sequence"/>
</dbReference>
<dbReference type="OrthoDB" id="6262482at2759"/>
<dbReference type="AlphaFoldDB" id="A0A087U6Y1"/>
<feature type="disulfide bond" evidence="3">
    <location>
        <begin position="137"/>
        <end position="146"/>
    </location>
</feature>
<evidence type="ECO:0000259" key="7">
    <source>
        <dbReference type="PROSITE" id="PS50923"/>
    </source>
</evidence>
<sequence>MALCSYTLPFYRNIVIAVVILWHLQQVNSAYEEDDDHHEGYVPMLHEEIHEMCEEPPPPMNGEIDCGKNKKRKNKYVCRAVCEPGFEFPNGKSKKRHICDMETGKWTPKFIFPDCRPICNPPCENGGECSDANHCICTAQYRGDRCQYAISLCQPNEGLHASADWSCNHTMTETLCVFNCPQNTRYESQPADAYHCSLDGTWMPSFAPKCIPINVIEPPASPARYTSPNGQIINSKLPKSAVCATWSASHYRTFDGGIYSFQGRCSYLFAKDCEQNTFAIHIQNGEVCDSVSSCPTTVAIYIGAEQYLLSNGDEGPVVASAGETHIVPTAVNGLLFEMVSDYVTLISPLGFNLKWNRKNTILLKVNSQLRNRTCGLCGKFDGSTMNDFETSDGSNTDSVEGFVNSWIMDELGEKCQYKGVVKDPCSDNKDKVSEAEKLCQAIFEKKFEVCHQ</sequence>
<keyword evidence="3" id="KW-0245">EGF-like domain</keyword>
<dbReference type="InterPro" id="IPR000742">
    <property type="entry name" value="EGF"/>
</dbReference>
<reference evidence="9 10" key="1">
    <citation type="submission" date="2013-11" db="EMBL/GenBank/DDBJ databases">
        <title>Genome sequencing of Stegodyphus mimosarum.</title>
        <authorList>
            <person name="Bechsgaard J."/>
        </authorList>
    </citation>
    <scope>NUCLEOTIDE SEQUENCE [LARGE SCALE GENOMIC DNA]</scope>
</reference>
<evidence type="ECO:0000256" key="5">
    <source>
        <dbReference type="SAM" id="SignalP"/>
    </source>
</evidence>
<keyword evidence="2" id="KW-0325">Glycoprotein</keyword>
<accession>A0A087U6Y1</accession>
<evidence type="ECO:0000256" key="1">
    <source>
        <dbReference type="ARBA" id="ARBA00023157"/>
    </source>
</evidence>
<dbReference type="STRING" id="407821.A0A087U6Y1"/>
<feature type="domain" description="EGF-like" evidence="6">
    <location>
        <begin position="116"/>
        <end position="147"/>
    </location>
</feature>
<evidence type="ECO:0000313" key="9">
    <source>
        <dbReference type="EMBL" id="KFM73120.1"/>
    </source>
</evidence>
<evidence type="ECO:0000256" key="4">
    <source>
        <dbReference type="PROSITE-ProRule" id="PRU00302"/>
    </source>
</evidence>
<evidence type="ECO:0000259" key="8">
    <source>
        <dbReference type="PROSITE" id="PS51233"/>
    </source>
</evidence>
<dbReference type="InterPro" id="IPR050780">
    <property type="entry name" value="Mucin_vWF_Thrombospondin_sf"/>
</dbReference>
<feature type="non-terminal residue" evidence="9">
    <location>
        <position position="452"/>
    </location>
</feature>
<dbReference type="Gene3D" id="2.10.70.10">
    <property type="entry name" value="Complement Module, domain 1"/>
    <property type="match status" value="1"/>
</dbReference>
<dbReference type="PROSITE" id="PS51233">
    <property type="entry name" value="VWFD"/>
    <property type="match status" value="1"/>
</dbReference>
<dbReference type="SUPFAM" id="SSF57535">
    <property type="entry name" value="Complement control module/SCR domain"/>
    <property type="match status" value="1"/>
</dbReference>
<evidence type="ECO:0000256" key="2">
    <source>
        <dbReference type="ARBA" id="ARBA00023180"/>
    </source>
</evidence>
<organism evidence="9 10">
    <name type="scientific">Stegodyphus mimosarum</name>
    <name type="common">African social velvet spider</name>
    <dbReference type="NCBI Taxonomy" id="407821"/>
    <lineage>
        <taxon>Eukaryota</taxon>
        <taxon>Metazoa</taxon>
        <taxon>Ecdysozoa</taxon>
        <taxon>Arthropoda</taxon>
        <taxon>Chelicerata</taxon>
        <taxon>Arachnida</taxon>
        <taxon>Araneae</taxon>
        <taxon>Araneomorphae</taxon>
        <taxon>Entelegynae</taxon>
        <taxon>Eresoidea</taxon>
        <taxon>Eresidae</taxon>
        <taxon>Stegodyphus</taxon>
    </lineage>
</organism>
<feature type="chain" id="PRO_5001830240" evidence="5">
    <location>
        <begin position="30"/>
        <end position="452"/>
    </location>
</feature>
<gene>
    <name evidence="9" type="ORF">X975_16562</name>
</gene>
<comment type="caution">
    <text evidence="3">Lacks conserved residue(s) required for the propagation of feature annotation.</text>
</comment>
<keyword evidence="5" id="KW-0732">Signal</keyword>
<feature type="domain" description="VWFD" evidence="8">
    <location>
        <begin position="241"/>
        <end position="416"/>
    </location>
</feature>
<dbReference type="Pfam" id="PF00094">
    <property type="entry name" value="VWD"/>
    <property type="match status" value="1"/>
</dbReference>
<evidence type="ECO:0000259" key="6">
    <source>
        <dbReference type="PROSITE" id="PS50026"/>
    </source>
</evidence>
<dbReference type="PROSITE" id="PS50026">
    <property type="entry name" value="EGF_3"/>
    <property type="match status" value="1"/>
</dbReference>
<dbReference type="SMART" id="SM00216">
    <property type="entry name" value="VWD"/>
    <property type="match status" value="1"/>
</dbReference>